<evidence type="ECO:0000256" key="1">
    <source>
        <dbReference type="SAM" id="MobiDB-lite"/>
    </source>
</evidence>
<dbReference type="Proteomes" id="UP000075714">
    <property type="component" value="Unassembled WGS sequence"/>
</dbReference>
<feature type="region of interest" description="Disordered" evidence="1">
    <location>
        <begin position="59"/>
        <end position="83"/>
    </location>
</feature>
<reference evidence="3" key="1">
    <citation type="journal article" date="2016" name="Nat. Commun.">
        <title>The Gonium pectorale genome demonstrates co-option of cell cycle regulation during the evolution of multicellularity.</title>
        <authorList>
            <person name="Hanschen E.R."/>
            <person name="Marriage T.N."/>
            <person name="Ferris P.J."/>
            <person name="Hamaji T."/>
            <person name="Toyoda A."/>
            <person name="Fujiyama A."/>
            <person name="Neme R."/>
            <person name="Noguchi H."/>
            <person name="Minakuchi Y."/>
            <person name="Suzuki M."/>
            <person name="Kawai-Toyooka H."/>
            <person name="Smith D.R."/>
            <person name="Sparks H."/>
            <person name="Anderson J."/>
            <person name="Bakaric R."/>
            <person name="Luria V."/>
            <person name="Karger A."/>
            <person name="Kirschner M.W."/>
            <person name="Durand P.M."/>
            <person name="Michod R.E."/>
            <person name="Nozaki H."/>
            <person name="Olson B.J."/>
        </authorList>
    </citation>
    <scope>NUCLEOTIDE SEQUENCE [LARGE SCALE GENOMIC DNA]</scope>
    <source>
        <strain evidence="3">NIES-2863</strain>
    </source>
</reference>
<dbReference type="EMBL" id="LSYV01000262">
    <property type="protein sequence ID" value="KXZ41846.1"/>
    <property type="molecule type" value="Genomic_DNA"/>
</dbReference>
<organism evidence="2 3">
    <name type="scientific">Gonium pectorale</name>
    <name type="common">Green alga</name>
    <dbReference type="NCBI Taxonomy" id="33097"/>
    <lineage>
        <taxon>Eukaryota</taxon>
        <taxon>Viridiplantae</taxon>
        <taxon>Chlorophyta</taxon>
        <taxon>core chlorophytes</taxon>
        <taxon>Chlorophyceae</taxon>
        <taxon>CS clade</taxon>
        <taxon>Chlamydomonadales</taxon>
        <taxon>Volvocaceae</taxon>
        <taxon>Gonium</taxon>
    </lineage>
</organism>
<name>A0A150FW64_GONPE</name>
<sequence>MTLTTYESTKDDIGIGRGRRGGAGALGDPEATRGGPAAVQETAGSGVALGGGMLLDAGGLPRLAGDVGPSGVEPEQQREREQK</sequence>
<evidence type="ECO:0000313" key="2">
    <source>
        <dbReference type="EMBL" id="KXZ41846.1"/>
    </source>
</evidence>
<comment type="caution">
    <text evidence="2">The sequence shown here is derived from an EMBL/GenBank/DDBJ whole genome shotgun (WGS) entry which is preliminary data.</text>
</comment>
<accession>A0A150FW64</accession>
<protein>
    <submittedName>
        <fullName evidence="2">Uncharacterized protein</fullName>
    </submittedName>
</protein>
<evidence type="ECO:0000313" key="3">
    <source>
        <dbReference type="Proteomes" id="UP000075714"/>
    </source>
</evidence>
<keyword evidence="3" id="KW-1185">Reference proteome</keyword>
<gene>
    <name evidence="2" type="ORF">GPECTOR_263g676</name>
</gene>
<proteinExistence type="predicted"/>
<feature type="region of interest" description="Disordered" evidence="1">
    <location>
        <begin position="1"/>
        <end position="39"/>
    </location>
</feature>
<dbReference type="AlphaFoldDB" id="A0A150FW64"/>